<keyword evidence="2" id="KW-1185">Reference proteome</keyword>
<protein>
    <submittedName>
        <fullName evidence="1">Uncharacterized protein</fullName>
    </submittedName>
</protein>
<organism evidence="1 2">
    <name type="scientific">Bradyrhizobium jicamae</name>
    <dbReference type="NCBI Taxonomy" id="280332"/>
    <lineage>
        <taxon>Bacteria</taxon>
        <taxon>Pseudomonadati</taxon>
        <taxon>Pseudomonadota</taxon>
        <taxon>Alphaproteobacteria</taxon>
        <taxon>Hyphomicrobiales</taxon>
        <taxon>Nitrobacteraceae</taxon>
        <taxon>Bradyrhizobium</taxon>
    </lineage>
</organism>
<evidence type="ECO:0000313" key="2">
    <source>
        <dbReference type="Proteomes" id="UP001315278"/>
    </source>
</evidence>
<name>A0ABS5FXD5_9BRAD</name>
<dbReference type="RefSeq" id="WP_212399609.1">
    <property type="nucleotide sequence ID" value="NZ_JAFCJH010000082.1"/>
</dbReference>
<sequence>MTDQEGREQDFDDLRRCGHAKNSNFTTLELARPLMPRDHLRGRNTV</sequence>
<dbReference type="Proteomes" id="UP001315278">
    <property type="component" value="Unassembled WGS sequence"/>
</dbReference>
<reference evidence="2" key="1">
    <citation type="journal article" date="2021" name="ISME J.">
        <title>Evolutionary origin and ecological implication of a unique nif island in free-living Bradyrhizobium lineages.</title>
        <authorList>
            <person name="Tao J."/>
        </authorList>
    </citation>
    <scope>NUCLEOTIDE SEQUENCE [LARGE SCALE GENOMIC DNA]</scope>
    <source>
        <strain evidence="2">SZCCT0434</strain>
    </source>
</reference>
<comment type="caution">
    <text evidence="1">The sequence shown here is derived from an EMBL/GenBank/DDBJ whole genome shotgun (WGS) entry which is preliminary data.</text>
</comment>
<gene>
    <name evidence="1" type="ORF">JQ615_39500</name>
</gene>
<evidence type="ECO:0000313" key="1">
    <source>
        <dbReference type="EMBL" id="MBR0801447.1"/>
    </source>
</evidence>
<accession>A0ABS5FXD5</accession>
<proteinExistence type="predicted"/>
<dbReference type="EMBL" id="JAFCJH010000082">
    <property type="protein sequence ID" value="MBR0801447.1"/>
    <property type="molecule type" value="Genomic_DNA"/>
</dbReference>